<evidence type="ECO:0000313" key="2">
    <source>
        <dbReference type="WBParaSite" id="MBELARI_LOCUS471"/>
    </source>
</evidence>
<accession>A0AAF3FFB6</accession>
<keyword evidence="1" id="KW-1185">Reference proteome</keyword>
<evidence type="ECO:0000313" key="1">
    <source>
        <dbReference type="Proteomes" id="UP000887575"/>
    </source>
</evidence>
<name>A0AAF3FFB6_9BILA</name>
<reference evidence="2" key="1">
    <citation type="submission" date="2024-02" db="UniProtKB">
        <authorList>
            <consortium name="WormBaseParasite"/>
        </authorList>
    </citation>
    <scope>IDENTIFICATION</scope>
</reference>
<protein>
    <submittedName>
        <fullName evidence="2">Uncharacterized protein</fullName>
    </submittedName>
</protein>
<dbReference type="AlphaFoldDB" id="A0AAF3FFB6"/>
<dbReference type="WBParaSite" id="MBELARI_LOCUS471">
    <property type="protein sequence ID" value="MBELARI_LOCUS471"/>
    <property type="gene ID" value="MBELARI_LOCUS471"/>
</dbReference>
<dbReference type="Proteomes" id="UP000887575">
    <property type="component" value="Unassembled WGS sequence"/>
</dbReference>
<proteinExistence type="predicted"/>
<organism evidence="1 2">
    <name type="scientific">Mesorhabditis belari</name>
    <dbReference type="NCBI Taxonomy" id="2138241"/>
    <lineage>
        <taxon>Eukaryota</taxon>
        <taxon>Metazoa</taxon>
        <taxon>Ecdysozoa</taxon>
        <taxon>Nematoda</taxon>
        <taxon>Chromadorea</taxon>
        <taxon>Rhabditida</taxon>
        <taxon>Rhabditina</taxon>
        <taxon>Rhabditomorpha</taxon>
        <taxon>Rhabditoidea</taxon>
        <taxon>Rhabditidae</taxon>
        <taxon>Mesorhabditinae</taxon>
        <taxon>Mesorhabditis</taxon>
    </lineage>
</organism>
<sequence>MNARKWTVSAKCSTATSALCSFVGRVRIRNIINTRQWFFCKKRDLKKKRDKCTKLKTDFEMCSEEYIPHLRKYGAIIKELIQSLDEC</sequence>